<protein>
    <submittedName>
        <fullName evidence="1">Uncharacterized protein</fullName>
    </submittedName>
</protein>
<name>A0ABD3NRK5_9STRA</name>
<comment type="caution">
    <text evidence="1">The sequence shown here is derived from an EMBL/GenBank/DDBJ whole genome shotgun (WGS) entry which is preliminary data.</text>
</comment>
<proteinExistence type="predicted"/>
<reference evidence="1 2" key="1">
    <citation type="submission" date="2024-10" db="EMBL/GenBank/DDBJ databases">
        <title>Updated reference genomes for cyclostephanoid diatoms.</title>
        <authorList>
            <person name="Roberts W.R."/>
            <person name="Alverson A.J."/>
        </authorList>
    </citation>
    <scope>NUCLEOTIDE SEQUENCE [LARGE SCALE GENOMIC DNA]</scope>
    <source>
        <strain evidence="1 2">AJA010-31</strain>
    </source>
</reference>
<accession>A0ABD3NRK5</accession>
<dbReference type="EMBL" id="JALLPJ020001015">
    <property type="protein sequence ID" value="KAL3777959.1"/>
    <property type="molecule type" value="Genomic_DNA"/>
</dbReference>
<organism evidence="1 2">
    <name type="scientific">Cyclotella atomus</name>
    <dbReference type="NCBI Taxonomy" id="382360"/>
    <lineage>
        <taxon>Eukaryota</taxon>
        <taxon>Sar</taxon>
        <taxon>Stramenopiles</taxon>
        <taxon>Ochrophyta</taxon>
        <taxon>Bacillariophyta</taxon>
        <taxon>Coscinodiscophyceae</taxon>
        <taxon>Thalassiosirophycidae</taxon>
        <taxon>Stephanodiscales</taxon>
        <taxon>Stephanodiscaceae</taxon>
        <taxon>Cyclotella</taxon>
    </lineage>
</organism>
<gene>
    <name evidence="1" type="ORF">ACHAWO_011775</name>
</gene>
<sequence length="222" mass="25581">MCLTKERDPLTTKEQLLSSPSWAVPSSKKIRFHDSVLVYYVDERASQMPPLVKSQAYYSKDELRDFESEGLEMRSRVIHQARSLAESNKAFSPAEHVSKILESDSWYRGFEVRLCPHRTRNRAMTHAALLKCQKQLRGLESLLSTQKRDMLIAKSYAGFSQWSKDLALRTARRDEEQIQEQFNVQFKSSIAATSFSVPDSGLKRSIYLDTDDRSIVKKQRVA</sequence>
<dbReference type="AlphaFoldDB" id="A0ABD3NRK5"/>
<evidence type="ECO:0000313" key="2">
    <source>
        <dbReference type="Proteomes" id="UP001530400"/>
    </source>
</evidence>
<evidence type="ECO:0000313" key="1">
    <source>
        <dbReference type="EMBL" id="KAL3777959.1"/>
    </source>
</evidence>
<keyword evidence="2" id="KW-1185">Reference proteome</keyword>
<dbReference type="Proteomes" id="UP001530400">
    <property type="component" value="Unassembled WGS sequence"/>
</dbReference>